<evidence type="ECO:0000256" key="2">
    <source>
        <dbReference type="SAM" id="Phobius"/>
    </source>
</evidence>
<protein>
    <submittedName>
        <fullName evidence="3">Uncharacterized protein</fullName>
    </submittedName>
</protein>
<organism evidence="3 4">
    <name type="scientific">Natrinema halophilum</name>
    <dbReference type="NCBI Taxonomy" id="1699371"/>
    <lineage>
        <taxon>Archaea</taxon>
        <taxon>Methanobacteriati</taxon>
        <taxon>Methanobacteriota</taxon>
        <taxon>Stenosarchaea group</taxon>
        <taxon>Halobacteria</taxon>
        <taxon>Halobacteriales</taxon>
        <taxon>Natrialbaceae</taxon>
        <taxon>Natrinema</taxon>
    </lineage>
</organism>
<dbReference type="RefSeq" id="WP_179261824.1">
    <property type="nucleotide sequence ID" value="NZ_CP058601.1"/>
</dbReference>
<dbReference type="EMBL" id="CP058601">
    <property type="protein sequence ID" value="QLG49867.1"/>
    <property type="molecule type" value="Genomic_DNA"/>
</dbReference>
<sequence>MTNPYRGPEHQPTSSAREDAAETRWMVREGIGLAIASMFGLLLLVVGLMLASGQIAASTTTAITIGVAIGFVVLAVALVALASWRWNGRES</sequence>
<dbReference type="OrthoDB" id="206323at2157"/>
<dbReference type="GeneID" id="56034400"/>
<name>A0A7D5GIP6_9EURY</name>
<dbReference type="AlphaFoldDB" id="A0A7D5GIP6"/>
<dbReference type="KEGG" id="haly:HYG82_13875"/>
<reference evidence="3 4" key="1">
    <citation type="submission" date="2020-07" db="EMBL/GenBank/DDBJ databases">
        <authorList>
            <person name="Cui H."/>
        </authorList>
    </citation>
    <scope>NUCLEOTIDE SEQUENCE [LARGE SCALE GENOMIC DNA]</scope>
    <source>
        <strain evidence="3 4">YPL8</strain>
    </source>
</reference>
<feature type="transmembrane region" description="Helical" evidence="2">
    <location>
        <begin position="63"/>
        <end position="84"/>
    </location>
</feature>
<evidence type="ECO:0000313" key="3">
    <source>
        <dbReference type="EMBL" id="QLG49867.1"/>
    </source>
</evidence>
<evidence type="ECO:0000313" key="4">
    <source>
        <dbReference type="Proteomes" id="UP000509241"/>
    </source>
</evidence>
<keyword evidence="4" id="KW-1185">Reference proteome</keyword>
<feature type="region of interest" description="Disordered" evidence="1">
    <location>
        <begin position="1"/>
        <end position="20"/>
    </location>
</feature>
<dbReference type="Proteomes" id="UP000509241">
    <property type="component" value="Chromosome"/>
</dbReference>
<proteinExistence type="predicted"/>
<keyword evidence="2" id="KW-0472">Membrane</keyword>
<feature type="transmembrane region" description="Helical" evidence="2">
    <location>
        <begin position="31"/>
        <end position="51"/>
    </location>
</feature>
<evidence type="ECO:0000256" key="1">
    <source>
        <dbReference type="SAM" id="MobiDB-lite"/>
    </source>
</evidence>
<keyword evidence="2" id="KW-0812">Transmembrane</keyword>
<accession>A0A7D5GIP6</accession>
<keyword evidence="2" id="KW-1133">Transmembrane helix</keyword>
<gene>
    <name evidence="3" type="ORF">HYG82_13875</name>
</gene>